<evidence type="ECO:0000256" key="1">
    <source>
        <dbReference type="SAM" id="MobiDB-lite"/>
    </source>
</evidence>
<comment type="caution">
    <text evidence="2">The sequence shown here is derived from an EMBL/GenBank/DDBJ whole genome shotgun (WGS) entry which is preliminary data.</text>
</comment>
<reference evidence="2 3" key="1">
    <citation type="journal article" date="2018" name="Front. Plant Sci.">
        <title>Red Clover (Trifolium pratense) and Zigzag Clover (T. medium) - A Picture of Genomic Similarities and Differences.</title>
        <authorList>
            <person name="Dluhosova J."/>
            <person name="Istvanek J."/>
            <person name="Nedelnik J."/>
            <person name="Repkova J."/>
        </authorList>
    </citation>
    <scope>NUCLEOTIDE SEQUENCE [LARGE SCALE GENOMIC DNA]</scope>
    <source>
        <strain evidence="3">cv. 10/8</strain>
        <tissue evidence="2">Leaf</tissue>
    </source>
</reference>
<dbReference type="EMBL" id="LXQA010093950">
    <property type="protein sequence ID" value="MCI14826.1"/>
    <property type="molecule type" value="Genomic_DNA"/>
</dbReference>
<keyword evidence="3" id="KW-1185">Reference proteome</keyword>
<dbReference type="Proteomes" id="UP000265520">
    <property type="component" value="Unassembled WGS sequence"/>
</dbReference>
<organism evidence="2 3">
    <name type="scientific">Trifolium medium</name>
    <dbReference type="NCBI Taxonomy" id="97028"/>
    <lineage>
        <taxon>Eukaryota</taxon>
        <taxon>Viridiplantae</taxon>
        <taxon>Streptophyta</taxon>
        <taxon>Embryophyta</taxon>
        <taxon>Tracheophyta</taxon>
        <taxon>Spermatophyta</taxon>
        <taxon>Magnoliopsida</taxon>
        <taxon>eudicotyledons</taxon>
        <taxon>Gunneridae</taxon>
        <taxon>Pentapetalae</taxon>
        <taxon>rosids</taxon>
        <taxon>fabids</taxon>
        <taxon>Fabales</taxon>
        <taxon>Fabaceae</taxon>
        <taxon>Papilionoideae</taxon>
        <taxon>50 kb inversion clade</taxon>
        <taxon>NPAAA clade</taxon>
        <taxon>Hologalegina</taxon>
        <taxon>IRL clade</taxon>
        <taxon>Trifolieae</taxon>
        <taxon>Trifolium</taxon>
    </lineage>
</organism>
<accession>A0A392PU39</accession>
<dbReference type="AlphaFoldDB" id="A0A392PU39"/>
<evidence type="ECO:0000313" key="2">
    <source>
        <dbReference type="EMBL" id="MCI14826.1"/>
    </source>
</evidence>
<proteinExistence type="predicted"/>
<feature type="region of interest" description="Disordered" evidence="1">
    <location>
        <begin position="1"/>
        <end position="29"/>
    </location>
</feature>
<name>A0A392PU39_9FABA</name>
<sequence>MLFLLRTPLETRGGEHRGGSAGPPKMGPWAVTCTNNPLNKAADIKSLSSKAIGRRYRGGGIPDARGGAMN</sequence>
<protein>
    <submittedName>
        <fullName evidence="2">Uncharacterized protein</fullName>
    </submittedName>
</protein>
<evidence type="ECO:0000313" key="3">
    <source>
        <dbReference type="Proteomes" id="UP000265520"/>
    </source>
</evidence>